<name>D1PTY0_9BACT</name>
<sequence length="60" mass="6888">MMKKIYQKPLIAIWSINSEDILQKIVSASKEDDAAGAKKFDIEEPGDEWNEPVWSDSDFE</sequence>
<protein>
    <submittedName>
        <fullName evidence="2">Uncharacterized protein</fullName>
    </submittedName>
</protein>
<evidence type="ECO:0000313" key="2">
    <source>
        <dbReference type="EMBL" id="EFA45188.1"/>
    </source>
</evidence>
<proteinExistence type="predicted"/>
<organism evidence="2 3">
    <name type="scientific">Hallella bergensis DSM 17361</name>
    <dbReference type="NCBI Taxonomy" id="585502"/>
    <lineage>
        <taxon>Bacteria</taxon>
        <taxon>Pseudomonadati</taxon>
        <taxon>Bacteroidota</taxon>
        <taxon>Bacteroidia</taxon>
        <taxon>Bacteroidales</taxon>
        <taxon>Prevotellaceae</taxon>
        <taxon>Hallella</taxon>
    </lineage>
</organism>
<feature type="region of interest" description="Disordered" evidence="1">
    <location>
        <begin position="30"/>
        <end position="60"/>
    </location>
</feature>
<gene>
    <name evidence="2" type="ORF">HMPREF0645_0415</name>
</gene>
<evidence type="ECO:0000313" key="3">
    <source>
        <dbReference type="Proteomes" id="UP000003160"/>
    </source>
</evidence>
<dbReference type="AlphaFoldDB" id="D1PTY0"/>
<dbReference type="Proteomes" id="UP000003160">
    <property type="component" value="Unassembled WGS sequence"/>
</dbReference>
<dbReference type="EMBL" id="ACKS01000020">
    <property type="protein sequence ID" value="EFA45188.1"/>
    <property type="molecule type" value="Genomic_DNA"/>
</dbReference>
<accession>D1PTY0</accession>
<comment type="caution">
    <text evidence="2">The sequence shown here is derived from an EMBL/GenBank/DDBJ whole genome shotgun (WGS) entry which is preliminary data.</text>
</comment>
<dbReference type="RefSeq" id="WP_007174764.1">
    <property type="nucleotide sequence ID" value="NZ_GG704782.1"/>
</dbReference>
<keyword evidence="3" id="KW-1185">Reference proteome</keyword>
<evidence type="ECO:0000256" key="1">
    <source>
        <dbReference type="SAM" id="MobiDB-lite"/>
    </source>
</evidence>
<dbReference type="HOGENOM" id="CLU_2937777_0_0_10"/>
<reference evidence="2 3" key="1">
    <citation type="submission" date="2009-10" db="EMBL/GenBank/DDBJ databases">
        <authorList>
            <person name="Qin X."/>
            <person name="Bachman B."/>
            <person name="Battles P."/>
            <person name="Bell A."/>
            <person name="Bess C."/>
            <person name="Bickham C."/>
            <person name="Chaboub L."/>
            <person name="Chen D."/>
            <person name="Coyle M."/>
            <person name="Deiros D.R."/>
            <person name="Dinh H."/>
            <person name="Forbes L."/>
            <person name="Fowler G."/>
            <person name="Francisco L."/>
            <person name="Fu Q."/>
            <person name="Gubbala S."/>
            <person name="Hale W."/>
            <person name="Han Y."/>
            <person name="Hemphill L."/>
            <person name="Highlander S.K."/>
            <person name="Hirani K."/>
            <person name="Hogues M."/>
            <person name="Jackson L."/>
            <person name="Jakkamsetti A."/>
            <person name="Javaid M."/>
            <person name="Jiang H."/>
            <person name="Korchina V."/>
            <person name="Kovar C."/>
            <person name="Lara F."/>
            <person name="Lee S."/>
            <person name="Mata R."/>
            <person name="Mathew T."/>
            <person name="Moen C."/>
            <person name="Morales K."/>
            <person name="Munidasa M."/>
            <person name="Nazareth L."/>
            <person name="Ngo R."/>
            <person name="Nguyen L."/>
            <person name="Okwuonu G."/>
            <person name="Ongeri F."/>
            <person name="Patil S."/>
            <person name="Petrosino J."/>
            <person name="Pham C."/>
            <person name="Pham P."/>
            <person name="Pu L.-L."/>
            <person name="Puazo M."/>
            <person name="Raj R."/>
            <person name="Reid J."/>
            <person name="Rouhana J."/>
            <person name="Saada N."/>
            <person name="Shang Y."/>
            <person name="Simmons D."/>
            <person name="Thornton R."/>
            <person name="Warren J."/>
            <person name="Weissenberger G."/>
            <person name="Zhang J."/>
            <person name="Zhang L."/>
            <person name="Zhou C."/>
            <person name="Zhu D."/>
            <person name="Muzny D."/>
            <person name="Worley K."/>
            <person name="Gibbs R."/>
        </authorList>
    </citation>
    <scope>NUCLEOTIDE SEQUENCE [LARGE SCALE GENOMIC DNA]</scope>
    <source>
        <strain evidence="2 3">DSM 17361</strain>
    </source>
</reference>
<feature type="compositionally biased region" description="Basic and acidic residues" evidence="1">
    <location>
        <begin position="30"/>
        <end position="42"/>
    </location>
</feature>